<dbReference type="InterPro" id="IPR021764">
    <property type="entry name" value="Enterochelin_esterase_N"/>
</dbReference>
<dbReference type="GO" id="GO:0005506">
    <property type="term" value="F:iron ion binding"/>
    <property type="evidence" value="ECO:0007669"/>
    <property type="project" value="InterPro"/>
</dbReference>
<dbReference type="InterPro" id="IPR014756">
    <property type="entry name" value="Ig_E-set"/>
</dbReference>
<evidence type="ECO:0000256" key="3">
    <source>
        <dbReference type="ARBA" id="ARBA00022801"/>
    </source>
</evidence>
<dbReference type="GO" id="GO:0005737">
    <property type="term" value="C:cytoplasm"/>
    <property type="evidence" value="ECO:0007669"/>
    <property type="project" value="UniProtKB-SubCell"/>
</dbReference>
<dbReference type="RefSeq" id="WP_072737552.1">
    <property type="nucleotide sequence ID" value="NZ_CP048813.1"/>
</dbReference>
<dbReference type="InterPro" id="IPR050583">
    <property type="entry name" value="Mycobacterial_A85_antigen"/>
</dbReference>
<dbReference type="InterPro" id="IPR029058">
    <property type="entry name" value="AB_hydrolase_fold"/>
</dbReference>
<reference evidence="6 7" key="1">
    <citation type="submission" date="2016-10" db="EMBL/GenBank/DDBJ databases">
        <authorList>
            <person name="de Groot N.N."/>
        </authorList>
    </citation>
    <scope>NUCLEOTIDE SEQUENCE [LARGE SCALE GENOMIC DNA]</scope>
    <source>
        <strain evidence="6 7">DSM 44892</strain>
    </source>
</reference>
<accession>A0A1G8IAD5</accession>
<dbReference type="Pfam" id="PF00756">
    <property type="entry name" value="Esterase"/>
    <property type="match status" value="1"/>
</dbReference>
<keyword evidence="3" id="KW-0378">Hydrolase</keyword>
<dbReference type="Proteomes" id="UP000183263">
    <property type="component" value="Unassembled WGS sequence"/>
</dbReference>
<dbReference type="GO" id="GO:0008849">
    <property type="term" value="F:enterochelin esterase activity"/>
    <property type="evidence" value="ECO:0007669"/>
    <property type="project" value="InterPro"/>
</dbReference>
<dbReference type="SUPFAM" id="SSF81296">
    <property type="entry name" value="E set domains"/>
    <property type="match status" value="1"/>
</dbReference>
<dbReference type="OrthoDB" id="9775130at2"/>
<dbReference type="GO" id="GO:0005975">
    <property type="term" value="P:carbohydrate metabolic process"/>
    <property type="evidence" value="ECO:0007669"/>
    <property type="project" value="UniProtKB-ARBA"/>
</dbReference>
<evidence type="ECO:0000313" key="6">
    <source>
        <dbReference type="EMBL" id="SDI15959.1"/>
    </source>
</evidence>
<dbReference type="Pfam" id="PF11806">
    <property type="entry name" value="Enterochelin_N"/>
    <property type="match status" value="1"/>
</dbReference>
<evidence type="ECO:0000259" key="5">
    <source>
        <dbReference type="Pfam" id="PF11806"/>
    </source>
</evidence>
<dbReference type="InterPro" id="IPR013783">
    <property type="entry name" value="Ig-like_fold"/>
</dbReference>
<name>A0A1G8IAD5_9NOCA</name>
<dbReference type="AlphaFoldDB" id="A0A1G8IAD5"/>
<dbReference type="NCBIfam" id="NF007758">
    <property type="entry name" value="PRK10439.1"/>
    <property type="match status" value="1"/>
</dbReference>
<gene>
    <name evidence="6" type="ORF">SAMN05444695_105217</name>
</gene>
<evidence type="ECO:0000256" key="2">
    <source>
        <dbReference type="ARBA" id="ARBA00022490"/>
    </source>
</evidence>
<protein>
    <submittedName>
        <fullName evidence="6">Enterochelin esterase</fullName>
    </submittedName>
</protein>
<feature type="domain" description="Enterochelin esterase N-terminal" evidence="5">
    <location>
        <begin position="55"/>
        <end position="175"/>
    </location>
</feature>
<comment type="similarity">
    <text evidence="4">Belongs to the Fes family.</text>
</comment>
<comment type="subcellular location">
    <subcellularLocation>
        <location evidence="1">Cytoplasm</location>
    </subcellularLocation>
</comment>
<dbReference type="InterPro" id="IPR000801">
    <property type="entry name" value="Esterase-like"/>
</dbReference>
<proteinExistence type="inferred from homology"/>
<keyword evidence="2" id="KW-0963">Cytoplasm</keyword>
<sequence>MLRRVPGPVRRVLGSPTIESLSPESVPEFWNRLAAVGSPLVERLPGQSDEAVTATFCWRDPDGDESTSPTTRVYLDANGITDRAQLDRALLTRLPGTDLWHLSLEVPSRWRGGYRFLPRREELREPESGSAGWQWWRSVVEGARLDEFNALPPFAATPAPCSVAVMPDAPEHQWWVESPGRGSWSESVRSLAGRERTIAIYEPPGPAARDRPLAVLLDGRNWTEQAPLAGALDRLDPTPLVVTVDGLDPQTRTTELGCSPDFLAALTEELVPWLRREHAVTADPRRTAIGGCSLGGLTATYAALEAPETFGCAVSLSGSFWWPGDGEGVPLQKRVNPGTSRMWLEVGELEWMLVERNREMASLLREAGHTVAYGEYCGSHELLHWRDRMVAGLDWAFRS</sequence>
<dbReference type="Gene3D" id="3.40.50.1820">
    <property type="entry name" value="alpha/beta hydrolase"/>
    <property type="match status" value="1"/>
</dbReference>
<dbReference type="PANTHER" id="PTHR48098:SF3">
    <property type="entry name" value="IRON(III) ENTEROBACTIN ESTERASE"/>
    <property type="match status" value="1"/>
</dbReference>
<dbReference type="GO" id="GO:0006826">
    <property type="term" value="P:iron ion transport"/>
    <property type="evidence" value="ECO:0007669"/>
    <property type="project" value="InterPro"/>
</dbReference>
<evidence type="ECO:0000256" key="1">
    <source>
        <dbReference type="ARBA" id="ARBA00004496"/>
    </source>
</evidence>
<keyword evidence="7" id="KW-1185">Reference proteome</keyword>
<organism evidence="6 7">
    <name type="scientific">Rhodococcus triatomae</name>
    <dbReference type="NCBI Taxonomy" id="300028"/>
    <lineage>
        <taxon>Bacteria</taxon>
        <taxon>Bacillati</taxon>
        <taxon>Actinomycetota</taxon>
        <taxon>Actinomycetes</taxon>
        <taxon>Mycobacteriales</taxon>
        <taxon>Nocardiaceae</taxon>
        <taxon>Rhodococcus</taxon>
    </lineage>
</organism>
<evidence type="ECO:0000313" key="7">
    <source>
        <dbReference type="Proteomes" id="UP000183263"/>
    </source>
</evidence>
<dbReference type="Gene3D" id="2.60.40.10">
    <property type="entry name" value="Immunoglobulins"/>
    <property type="match status" value="1"/>
</dbReference>
<evidence type="ECO:0000256" key="4">
    <source>
        <dbReference type="ARBA" id="ARBA00024201"/>
    </source>
</evidence>
<dbReference type="PANTHER" id="PTHR48098">
    <property type="entry name" value="ENTEROCHELIN ESTERASE-RELATED"/>
    <property type="match status" value="1"/>
</dbReference>
<dbReference type="EMBL" id="FNDN01000005">
    <property type="protein sequence ID" value="SDI15959.1"/>
    <property type="molecule type" value="Genomic_DNA"/>
</dbReference>
<dbReference type="SUPFAM" id="SSF53474">
    <property type="entry name" value="alpha/beta-Hydrolases"/>
    <property type="match status" value="1"/>
</dbReference>